<dbReference type="InterPro" id="IPR006676">
    <property type="entry name" value="tRNA_splic"/>
</dbReference>
<dbReference type="AlphaFoldDB" id="A0A6J2KIW5"/>
<feature type="active site" evidence="5">
    <location>
        <position position="312"/>
    </location>
</feature>
<name>A0A6J2KIW5_BOMMA</name>
<accession>A0A6J2KIW5</accession>
<dbReference type="EC" id="4.6.1.16" evidence="4"/>
<dbReference type="GO" id="GO:0000214">
    <property type="term" value="C:tRNA-intron endonuclease complex"/>
    <property type="evidence" value="ECO:0007669"/>
    <property type="project" value="UniProtKB-UniRule"/>
</dbReference>
<dbReference type="KEGG" id="bman:114251437"/>
<dbReference type="GeneID" id="114251437"/>
<feature type="active site" evidence="5">
    <location>
        <position position="281"/>
    </location>
</feature>
<sequence>MTTLQSENCQTNDLNDLFPMSIESLRFPLDNSIQIIFTGYYNGYNVEVRSPEEITLLYHMGCFGKGSASRSRPALVNSDRYPEIIRKRQYLQRNNWYKKFGDSGCTLVSSTLLKELDELTAKIVSDGEKLKKKDIIDLVSSDEEFSHDDVDTENAVNQSFSTSEKDEITVVIPNSDSEEENYFAALKPQCCVNKIKMQEKLILTPEEAFFLAYGLGSLQVVYNNNILDLEQCWTLLCSNDRHFVDRYVVYHYFRSKGYVVKPGIKFGGDFLLYKDGPGIRHADYIIVIKSDTKQDDLITILGHVRVATTTVKEILLVEVLKPNGVTSKLPESLHLYHVKEVLLTRNIPMTINNDD</sequence>
<keyword evidence="2 4" id="KW-0819">tRNA processing</keyword>
<dbReference type="PANTHER" id="PTHR21227:SF0">
    <property type="entry name" value="TRNA-SPLICING ENDONUCLEASE SUBUNIT SEN2"/>
    <property type="match status" value="1"/>
</dbReference>
<keyword evidence="3 4" id="KW-0456">Lyase</keyword>
<dbReference type="Pfam" id="PF01974">
    <property type="entry name" value="tRNA_int_endo"/>
    <property type="match status" value="1"/>
</dbReference>
<feature type="domain" description="tRNA intron endonuclease catalytic" evidence="6">
    <location>
        <begin position="243"/>
        <end position="319"/>
    </location>
</feature>
<dbReference type="InterPro" id="IPR036167">
    <property type="entry name" value="tRNA_intron_Endo_cat-like_sf"/>
</dbReference>
<dbReference type="CDD" id="cd22363">
    <property type="entry name" value="tRNA-intron_lyase_C"/>
    <property type="match status" value="1"/>
</dbReference>
<dbReference type="PIRSF" id="PIRSF011789">
    <property type="entry name" value="tRNA_splic_SEN2"/>
    <property type="match status" value="1"/>
</dbReference>
<feature type="active site" evidence="5">
    <location>
        <position position="273"/>
    </location>
</feature>
<dbReference type="InterPro" id="IPR016589">
    <property type="entry name" value="tRNA_splic_SEN2"/>
</dbReference>
<comment type="similarity">
    <text evidence="1 4">Belongs to the tRNA-intron endonuclease family.</text>
</comment>
<proteinExistence type="inferred from homology"/>
<keyword evidence="7" id="KW-1185">Reference proteome</keyword>
<evidence type="ECO:0000313" key="7">
    <source>
        <dbReference type="Proteomes" id="UP000504629"/>
    </source>
</evidence>
<evidence type="ECO:0000256" key="5">
    <source>
        <dbReference type="PIRSR" id="PIRSR011789-1"/>
    </source>
</evidence>
<dbReference type="GO" id="GO:0000213">
    <property type="term" value="F:tRNA-intron lyase activity"/>
    <property type="evidence" value="ECO:0007669"/>
    <property type="project" value="UniProtKB-UniRule"/>
</dbReference>
<dbReference type="RefSeq" id="XP_028041494.1">
    <property type="nucleotide sequence ID" value="XM_028185693.1"/>
</dbReference>
<dbReference type="SUPFAM" id="SSF53032">
    <property type="entry name" value="tRNA-intron endonuclease catalytic domain-like"/>
    <property type="match status" value="1"/>
</dbReference>
<evidence type="ECO:0000256" key="4">
    <source>
        <dbReference type="PIRNR" id="PIRNR011789"/>
    </source>
</evidence>
<dbReference type="GO" id="GO:0003676">
    <property type="term" value="F:nucleic acid binding"/>
    <property type="evidence" value="ECO:0007669"/>
    <property type="project" value="InterPro"/>
</dbReference>
<evidence type="ECO:0000259" key="6">
    <source>
        <dbReference type="Pfam" id="PF01974"/>
    </source>
</evidence>
<organism evidence="7 8">
    <name type="scientific">Bombyx mandarina</name>
    <name type="common">Wild silk moth</name>
    <name type="synonym">Wild silkworm</name>
    <dbReference type="NCBI Taxonomy" id="7092"/>
    <lineage>
        <taxon>Eukaryota</taxon>
        <taxon>Metazoa</taxon>
        <taxon>Ecdysozoa</taxon>
        <taxon>Arthropoda</taxon>
        <taxon>Hexapoda</taxon>
        <taxon>Insecta</taxon>
        <taxon>Pterygota</taxon>
        <taxon>Neoptera</taxon>
        <taxon>Endopterygota</taxon>
        <taxon>Lepidoptera</taxon>
        <taxon>Glossata</taxon>
        <taxon>Ditrysia</taxon>
        <taxon>Bombycoidea</taxon>
        <taxon>Bombycidae</taxon>
        <taxon>Bombycinae</taxon>
        <taxon>Bombyx</taxon>
    </lineage>
</organism>
<evidence type="ECO:0000313" key="8">
    <source>
        <dbReference type="RefSeq" id="XP_028041493.1"/>
    </source>
</evidence>
<dbReference type="RefSeq" id="XP_028041493.1">
    <property type="nucleotide sequence ID" value="XM_028185692.1"/>
</dbReference>
<evidence type="ECO:0000256" key="2">
    <source>
        <dbReference type="ARBA" id="ARBA00022694"/>
    </source>
</evidence>
<comment type="function">
    <text evidence="4">Constitutes one of the two catalytic subunit of the tRNA-splicing endonuclease complex, a complex responsible for identification and cleavage of the splice sites in pre-tRNA. It cleaves pre-tRNA at the 5'- and 3'-splice sites to release the intron. The products are an intron and two tRNA half-molecules bearing 2',3'-cyclic phosphate and 5'-OH termini. There are no conserved sequences at the splice sites, but the intron is invariably located at the same site in the gene, placing the splice sites an invariant distance from the constant structural features of the tRNA body.</text>
</comment>
<dbReference type="InterPro" id="IPR011856">
    <property type="entry name" value="tRNA_endonuc-like_dom_sf"/>
</dbReference>
<dbReference type="GO" id="GO:0000379">
    <property type="term" value="P:tRNA-type intron splice site recognition and cleavage"/>
    <property type="evidence" value="ECO:0007669"/>
    <property type="project" value="TreeGrafter"/>
</dbReference>
<dbReference type="CTD" id="80746"/>
<dbReference type="Gene3D" id="3.40.1350.10">
    <property type="match status" value="1"/>
</dbReference>
<dbReference type="InterPro" id="IPR006677">
    <property type="entry name" value="tRNA_intron_Endonuc_cat-like"/>
</dbReference>
<dbReference type="NCBIfam" id="TIGR00324">
    <property type="entry name" value="endA"/>
    <property type="match status" value="1"/>
</dbReference>
<dbReference type="OrthoDB" id="10249562at2759"/>
<dbReference type="PANTHER" id="PTHR21227">
    <property type="entry name" value="TRNA-SPLICING ENDONUCLEASE SUBUNIT SEN2"/>
    <property type="match status" value="1"/>
</dbReference>
<keyword evidence="8 9" id="KW-0255">Endonuclease</keyword>
<evidence type="ECO:0000256" key="3">
    <source>
        <dbReference type="ARBA" id="ARBA00023239"/>
    </source>
</evidence>
<protein>
    <recommendedName>
        <fullName evidence="4">tRNA-splicing endonuclease subunit Sen2</fullName>
        <ecNumber evidence="4">4.6.1.16</ecNumber>
    </recommendedName>
</protein>
<evidence type="ECO:0000313" key="9">
    <source>
        <dbReference type="RefSeq" id="XP_028041494.1"/>
    </source>
</evidence>
<reference evidence="8 9" key="1">
    <citation type="submission" date="2025-04" db="UniProtKB">
        <authorList>
            <consortium name="RefSeq"/>
        </authorList>
    </citation>
    <scope>IDENTIFICATION</scope>
    <source>
        <tissue evidence="8 9">Silk gland</tissue>
    </source>
</reference>
<keyword evidence="8 9" id="KW-0540">Nuclease</keyword>
<dbReference type="Proteomes" id="UP000504629">
    <property type="component" value="Unplaced"/>
</dbReference>
<evidence type="ECO:0000256" key="1">
    <source>
        <dbReference type="ARBA" id="ARBA00008078"/>
    </source>
</evidence>
<gene>
    <name evidence="8 9" type="primary">LOC114251437</name>
</gene>
<keyword evidence="8 9" id="KW-0378">Hydrolase</keyword>
<dbReference type="GO" id="GO:0005737">
    <property type="term" value="C:cytoplasm"/>
    <property type="evidence" value="ECO:0007669"/>
    <property type="project" value="TreeGrafter"/>
</dbReference>